<feature type="domain" description="Putative restriction endonuclease" evidence="1">
    <location>
        <begin position="15"/>
        <end position="185"/>
    </location>
</feature>
<dbReference type="SUPFAM" id="SSF52980">
    <property type="entry name" value="Restriction endonuclease-like"/>
    <property type="match status" value="1"/>
</dbReference>
<dbReference type="RefSeq" id="WP_256652610.1">
    <property type="nucleotide sequence ID" value="NZ_JANIAA010000019.1"/>
</dbReference>
<protein>
    <submittedName>
        <fullName evidence="2">Uma2 family endonuclease</fullName>
    </submittedName>
</protein>
<dbReference type="Proteomes" id="UP001204746">
    <property type="component" value="Unassembled WGS sequence"/>
</dbReference>
<keyword evidence="2" id="KW-0378">Hydrolase</keyword>
<dbReference type="PANTHER" id="PTHR35400:SF3">
    <property type="entry name" value="SLL1072 PROTEIN"/>
    <property type="match status" value="1"/>
</dbReference>
<sequence>MTVTHDRAQMLPEEFEACARLAARAAEGTRWEFLNGKIGVTPRPDGGHGRIIQWLARICIQAHPELWLHDQGLKVETYRNGHARPDGTLAHSDAFVGHGEWADADSVLMVVEVTSYDSDTDRRDRVEKPRAYAETGIPVYLLVDREAGEVTVFSEPDGVRYETTKTVPFGKPLTLPAPVGVTLDTEPLQDWVR</sequence>
<dbReference type="InterPro" id="IPR012296">
    <property type="entry name" value="Nuclease_put_TT1808"/>
</dbReference>
<keyword evidence="2" id="KW-0255">Endonuclease</keyword>
<dbReference type="InterPro" id="IPR011335">
    <property type="entry name" value="Restrct_endonuc-II-like"/>
</dbReference>
<keyword evidence="2" id="KW-0540">Nuclease</keyword>
<name>A0ABT1V2Q3_9ACTN</name>
<dbReference type="EMBL" id="JANIAA010000019">
    <property type="protein sequence ID" value="MCQ8191663.1"/>
    <property type="molecule type" value="Genomic_DNA"/>
</dbReference>
<gene>
    <name evidence="2" type="ORF">NP777_25995</name>
</gene>
<dbReference type="Pfam" id="PF05685">
    <property type="entry name" value="Uma2"/>
    <property type="match status" value="1"/>
</dbReference>
<dbReference type="CDD" id="cd06260">
    <property type="entry name" value="DUF820-like"/>
    <property type="match status" value="1"/>
</dbReference>
<reference evidence="2 3" key="1">
    <citation type="submission" date="2022-07" db="EMBL/GenBank/DDBJ databases">
        <authorList>
            <person name="Phongsopitanun W."/>
            <person name="Tanasupawat S."/>
        </authorList>
    </citation>
    <scope>NUCLEOTIDE SEQUENCE [LARGE SCALE GENOMIC DNA]</scope>
    <source>
        <strain evidence="2 3">RCU-064</strain>
    </source>
</reference>
<accession>A0ABT1V2Q3</accession>
<dbReference type="PANTHER" id="PTHR35400">
    <property type="entry name" value="SLR1083 PROTEIN"/>
    <property type="match status" value="1"/>
</dbReference>
<comment type="caution">
    <text evidence="2">The sequence shown here is derived from an EMBL/GenBank/DDBJ whole genome shotgun (WGS) entry which is preliminary data.</text>
</comment>
<dbReference type="InterPro" id="IPR008538">
    <property type="entry name" value="Uma2"/>
</dbReference>
<evidence type="ECO:0000259" key="1">
    <source>
        <dbReference type="Pfam" id="PF05685"/>
    </source>
</evidence>
<dbReference type="GO" id="GO:0004519">
    <property type="term" value="F:endonuclease activity"/>
    <property type="evidence" value="ECO:0007669"/>
    <property type="project" value="UniProtKB-KW"/>
</dbReference>
<evidence type="ECO:0000313" key="2">
    <source>
        <dbReference type="EMBL" id="MCQ8191663.1"/>
    </source>
</evidence>
<dbReference type="Gene3D" id="3.90.1570.10">
    <property type="entry name" value="tt1808, chain A"/>
    <property type="match status" value="1"/>
</dbReference>
<proteinExistence type="predicted"/>
<organism evidence="2 3">
    <name type="scientific">Streptomyces rugosispiralis</name>
    <dbReference type="NCBI Taxonomy" id="2967341"/>
    <lineage>
        <taxon>Bacteria</taxon>
        <taxon>Bacillati</taxon>
        <taxon>Actinomycetota</taxon>
        <taxon>Actinomycetes</taxon>
        <taxon>Kitasatosporales</taxon>
        <taxon>Streptomycetaceae</taxon>
        <taxon>Streptomyces</taxon>
    </lineage>
</organism>
<evidence type="ECO:0000313" key="3">
    <source>
        <dbReference type="Proteomes" id="UP001204746"/>
    </source>
</evidence>
<keyword evidence="3" id="KW-1185">Reference proteome</keyword>